<dbReference type="Proteomes" id="UP000186079">
    <property type="component" value="Unassembled WGS sequence"/>
</dbReference>
<organism evidence="2 3">
    <name type="scientific">Pseudomonas flexibilis</name>
    <dbReference type="NCBI Taxonomy" id="706570"/>
    <lineage>
        <taxon>Bacteria</taxon>
        <taxon>Pseudomonadati</taxon>
        <taxon>Pseudomonadota</taxon>
        <taxon>Gammaproteobacteria</taxon>
        <taxon>Pseudomonadales</taxon>
        <taxon>Pseudomonadaceae</taxon>
        <taxon>Pseudomonas</taxon>
    </lineage>
</organism>
<dbReference type="Pfam" id="PF12101">
    <property type="entry name" value="DUF3577"/>
    <property type="match status" value="1"/>
</dbReference>
<feature type="compositionally biased region" description="Basic and acidic residues" evidence="1">
    <location>
        <begin position="132"/>
        <end position="146"/>
    </location>
</feature>
<name>A0A1N7AFT4_9PSED</name>
<feature type="compositionally biased region" description="Low complexity" evidence="1">
    <location>
        <begin position="147"/>
        <end position="163"/>
    </location>
</feature>
<gene>
    <name evidence="2" type="ORF">SAMN05421672_12141</name>
</gene>
<dbReference type="InterPro" id="IPR021960">
    <property type="entry name" value="DUF3577"/>
</dbReference>
<proteinExistence type="predicted"/>
<evidence type="ECO:0008006" key="4">
    <source>
        <dbReference type="Google" id="ProtNLM"/>
    </source>
</evidence>
<evidence type="ECO:0000313" key="2">
    <source>
        <dbReference type="EMBL" id="SIR37945.1"/>
    </source>
</evidence>
<sequence>MTQNTSEELKYFDLHTRGIGYLNRIREVQVRRGPGFMACDIAALYGPADAVQYTRFDCKVTGAEAERLVRRCWDAVNAQKKVLVAFRISDLWVDPFLYEKGERAGQPGASLKARLLYLGWIKIDGQLVYKAEPRPGDAAEPARPEPAEAIAQQPEQSTPASSPKPKRSRSSAKTNAATP</sequence>
<dbReference type="AlphaFoldDB" id="A0A1N7AFT4"/>
<reference evidence="2 3" key="1">
    <citation type="submission" date="2017-01" db="EMBL/GenBank/DDBJ databases">
        <authorList>
            <person name="Mah S.A."/>
            <person name="Swanson W.J."/>
            <person name="Moy G.W."/>
            <person name="Vacquier V.D."/>
        </authorList>
    </citation>
    <scope>NUCLEOTIDE SEQUENCE [LARGE SCALE GENOMIC DNA]</scope>
    <source>
        <strain evidence="2 3">ATCC 29606</strain>
    </source>
</reference>
<dbReference type="NCBIfam" id="NF040584">
    <property type="entry name" value="STY4534_fam"/>
    <property type="match status" value="1"/>
</dbReference>
<evidence type="ECO:0000256" key="1">
    <source>
        <dbReference type="SAM" id="MobiDB-lite"/>
    </source>
</evidence>
<dbReference type="RefSeq" id="WP_039560979.1">
    <property type="nucleotide sequence ID" value="NZ_FTMC01000021.1"/>
</dbReference>
<protein>
    <recommendedName>
        <fullName evidence="4">DUF3577 domain-containing protein</fullName>
    </recommendedName>
</protein>
<evidence type="ECO:0000313" key="3">
    <source>
        <dbReference type="Proteomes" id="UP000186079"/>
    </source>
</evidence>
<feature type="region of interest" description="Disordered" evidence="1">
    <location>
        <begin position="132"/>
        <end position="179"/>
    </location>
</feature>
<dbReference type="EMBL" id="FTMC01000021">
    <property type="protein sequence ID" value="SIR37945.1"/>
    <property type="molecule type" value="Genomic_DNA"/>
</dbReference>
<accession>A0A1N7AFT4</accession>